<evidence type="ECO:0000313" key="11">
    <source>
        <dbReference type="Proteomes" id="UP000053372"/>
    </source>
</evidence>
<evidence type="ECO:0000256" key="2">
    <source>
        <dbReference type="ARBA" id="ARBA00022475"/>
    </source>
</evidence>
<evidence type="ECO:0000256" key="6">
    <source>
        <dbReference type="SAM" id="MobiDB-lite"/>
    </source>
</evidence>
<keyword evidence="4 7" id="KW-1133">Transmembrane helix</keyword>
<dbReference type="AlphaFoldDB" id="A0A0V7ZKG1"/>
<evidence type="ECO:0000256" key="5">
    <source>
        <dbReference type="ARBA" id="ARBA00023136"/>
    </source>
</evidence>
<feature type="transmembrane region" description="Helical" evidence="7">
    <location>
        <begin position="51"/>
        <end position="68"/>
    </location>
</feature>
<protein>
    <recommendedName>
        <fullName evidence="8">RDD domain-containing protein</fullName>
    </recommendedName>
</protein>
<evidence type="ECO:0000259" key="8">
    <source>
        <dbReference type="Pfam" id="PF06271"/>
    </source>
</evidence>
<gene>
    <name evidence="9" type="ORF">BC008_10670</name>
    <name evidence="10" type="ORF">BC008_20200</name>
</gene>
<dbReference type="EMBL" id="LMTZ01000112">
    <property type="protein sequence ID" value="KST65124.1"/>
    <property type="molecule type" value="Genomic_DNA"/>
</dbReference>
<name>A0A0V7ZKG1_9CYAN</name>
<keyword evidence="11" id="KW-1185">Reference proteome</keyword>
<dbReference type="InterPro" id="IPR010432">
    <property type="entry name" value="RDD"/>
</dbReference>
<feature type="compositionally biased region" description="Polar residues" evidence="6">
    <location>
        <begin position="385"/>
        <end position="400"/>
    </location>
</feature>
<dbReference type="RefSeq" id="WP_058184080.1">
    <property type="nucleotide sequence ID" value="NZ_LMTZ01000112.1"/>
</dbReference>
<keyword evidence="2" id="KW-1003">Cell membrane</keyword>
<dbReference type="PANTHER" id="PTHR36115:SF4">
    <property type="entry name" value="MEMBRANE PROTEIN"/>
    <property type="match status" value="1"/>
</dbReference>
<dbReference type="InterPro" id="IPR051791">
    <property type="entry name" value="Pra-immunoreactive"/>
</dbReference>
<comment type="caution">
    <text evidence="10">The sequence shown here is derived from an EMBL/GenBank/DDBJ whole genome shotgun (WGS) entry which is preliminary data.</text>
</comment>
<feature type="compositionally biased region" description="Low complexity" evidence="6">
    <location>
        <begin position="214"/>
        <end position="232"/>
    </location>
</feature>
<dbReference type="Pfam" id="PF06271">
    <property type="entry name" value="RDD"/>
    <property type="match status" value="1"/>
</dbReference>
<evidence type="ECO:0000313" key="9">
    <source>
        <dbReference type="EMBL" id="KST62783.1"/>
    </source>
</evidence>
<feature type="compositionally biased region" description="Polar residues" evidence="6">
    <location>
        <begin position="233"/>
        <end position="244"/>
    </location>
</feature>
<reference evidence="10 11" key="1">
    <citation type="journal article" date="2015" name="Genome Announc.">
        <title>Draft Genome of the Euendolithic (true boring) Cyanobacterium Mastigocoleus testarum strain BC008.</title>
        <authorList>
            <person name="Guida B.S."/>
            <person name="Garcia-Pichel F."/>
        </authorList>
    </citation>
    <scope>NUCLEOTIDE SEQUENCE [LARGE SCALE GENOMIC DNA]</scope>
    <source>
        <strain evidence="10 11">BC008</strain>
    </source>
</reference>
<dbReference type="PANTHER" id="PTHR36115">
    <property type="entry name" value="PROLINE-RICH ANTIGEN HOMOLOG-RELATED"/>
    <property type="match status" value="1"/>
</dbReference>
<evidence type="ECO:0000256" key="4">
    <source>
        <dbReference type="ARBA" id="ARBA00022989"/>
    </source>
</evidence>
<dbReference type="GO" id="GO:0005886">
    <property type="term" value="C:plasma membrane"/>
    <property type="evidence" value="ECO:0007669"/>
    <property type="project" value="UniProtKB-SubCell"/>
</dbReference>
<evidence type="ECO:0000256" key="7">
    <source>
        <dbReference type="SAM" id="Phobius"/>
    </source>
</evidence>
<feature type="region of interest" description="Disordered" evidence="6">
    <location>
        <begin position="385"/>
        <end position="405"/>
    </location>
</feature>
<feature type="transmembrane region" description="Helical" evidence="7">
    <location>
        <begin position="136"/>
        <end position="156"/>
    </location>
</feature>
<feature type="domain" description="RDD" evidence="8">
    <location>
        <begin position="7"/>
        <end position="170"/>
    </location>
</feature>
<evidence type="ECO:0000313" key="10">
    <source>
        <dbReference type="EMBL" id="KST65124.1"/>
    </source>
</evidence>
<comment type="subcellular location">
    <subcellularLocation>
        <location evidence="1">Cell membrane</location>
        <topology evidence="1">Multi-pass membrane protein</topology>
    </subcellularLocation>
</comment>
<feature type="region of interest" description="Disordered" evidence="6">
    <location>
        <begin position="214"/>
        <end position="244"/>
    </location>
</feature>
<dbReference type="Proteomes" id="UP000053372">
    <property type="component" value="Unassembled WGS sequence"/>
</dbReference>
<accession>A0A0V7ZKG1</accession>
<evidence type="ECO:0000256" key="1">
    <source>
        <dbReference type="ARBA" id="ARBA00004651"/>
    </source>
</evidence>
<sequence length="575" mass="64117">MSITNNYAGFWKRFVAVLVDGIILLILQFIVAFGVPPTWGNSNNGWDNPKVIAYNIFTLVVGWMYFAIMESSPLQATFGKKILGIMVTDAQGNKISFGKATARYFGKSFSILIWLAAGLVALMAQNIGGGESPYQYLALLLFLIGAGVFFFGYLMAAFTPEKQALHDIIARCLVVKGQDQNVKIPWKPLVGLLVGAIAAGRVVSQIPQKSFTANSNVNRRSTNRVNTQSTSSEPQNRSNSIRANNGVFASNSRKANICGSQELLIDPGRNNIDGNWRLQWTGGTALYVATLQMQGRRGNMLVKFPDGRGGSNTVRQNMQLYTSSHGLILLGSNPINTKTGSRFATYFPDNFLIRTELDGSLTVINCDNGGNRSPVRLTALNNIPRNFQNSIPPSRSSQAYNSRLRSSRLRNFRSRSQTRNSQLRNWYSYTSGDGSYTVKFPRRPKQQRRSNNKGQDYVLVTYEDRATGRGYFTSSIKYSGSSSRSNVNRYLNRATSIIAKSTNSKIIRQKRISDNGYPGKEIIMRGNNGFAYRAKILIDPRKRTLYQAFVVSKYGKIYFPEARGFLKSFIISEQV</sequence>
<dbReference type="OrthoDB" id="462801at2"/>
<evidence type="ECO:0000256" key="3">
    <source>
        <dbReference type="ARBA" id="ARBA00022692"/>
    </source>
</evidence>
<feature type="transmembrane region" description="Helical" evidence="7">
    <location>
        <begin position="104"/>
        <end position="124"/>
    </location>
</feature>
<feature type="transmembrane region" description="Helical" evidence="7">
    <location>
        <begin position="14"/>
        <end position="39"/>
    </location>
</feature>
<proteinExistence type="predicted"/>
<dbReference type="EMBL" id="LMTZ01000150">
    <property type="protein sequence ID" value="KST62783.1"/>
    <property type="molecule type" value="Genomic_DNA"/>
</dbReference>
<keyword evidence="5 7" id="KW-0472">Membrane</keyword>
<keyword evidence="3 7" id="KW-0812">Transmembrane</keyword>
<organism evidence="10 11">
    <name type="scientific">Mastigocoleus testarum BC008</name>
    <dbReference type="NCBI Taxonomy" id="371196"/>
    <lineage>
        <taxon>Bacteria</taxon>
        <taxon>Bacillati</taxon>
        <taxon>Cyanobacteriota</taxon>
        <taxon>Cyanophyceae</taxon>
        <taxon>Nostocales</taxon>
        <taxon>Hapalosiphonaceae</taxon>
        <taxon>Mastigocoleus</taxon>
    </lineage>
</organism>